<accession>A0A6F8GXK5</accession>
<dbReference type="InterPro" id="IPR001128">
    <property type="entry name" value="Cyt_P450"/>
</dbReference>
<dbReference type="PANTHER" id="PTHR24291:SF209">
    <property type="entry name" value="CYTOCHROME P450-LIKE PROTEIN"/>
    <property type="match status" value="1"/>
</dbReference>
<evidence type="ECO:0000256" key="2">
    <source>
        <dbReference type="ARBA" id="ARBA00010617"/>
    </source>
</evidence>
<keyword evidence="10" id="KW-0812">Transmembrane</keyword>
<reference evidence="11" key="2">
    <citation type="journal article" date="2020" name="Int. J. Biol. Macromol.">
        <title>Transcriptome analysis of antennal cytochrome P450s and their transcriptional responses to plant and locust volatiles in Locusta migratoria.</title>
        <authorList>
            <person name="Wu H."/>
            <person name="Liu Y."/>
            <person name="Shi X."/>
            <person name="Zhang X."/>
            <person name="Ye C."/>
            <person name="Zhu K.Y."/>
            <person name="Zhu F."/>
            <person name="Zhang J."/>
            <person name="Ma E."/>
        </authorList>
    </citation>
    <scope>NUCLEOTIDE SEQUENCE</scope>
    <source>
        <strain evidence="11">Locust strain-J11</strain>
    </source>
</reference>
<name>A0A6F8GXK5_LOCMI</name>
<dbReference type="Gene3D" id="1.10.630.10">
    <property type="entry name" value="Cytochrome P450"/>
    <property type="match status" value="1"/>
</dbReference>
<dbReference type="PRINTS" id="PR00463">
    <property type="entry name" value="EP450I"/>
</dbReference>
<dbReference type="GO" id="GO:0005506">
    <property type="term" value="F:iron ion binding"/>
    <property type="evidence" value="ECO:0007669"/>
    <property type="project" value="InterPro"/>
</dbReference>
<keyword evidence="10" id="KW-0472">Membrane</keyword>
<evidence type="ECO:0000313" key="11">
    <source>
        <dbReference type="EMBL" id="AVL92837.1"/>
    </source>
</evidence>
<dbReference type="PROSITE" id="PS00086">
    <property type="entry name" value="CYTOCHROME_P450"/>
    <property type="match status" value="1"/>
</dbReference>
<dbReference type="InterPro" id="IPR002401">
    <property type="entry name" value="Cyt_P450_E_grp-I"/>
</dbReference>
<evidence type="ECO:0000256" key="9">
    <source>
        <dbReference type="RuleBase" id="RU000461"/>
    </source>
</evidence>
<dbReference type="PANTHER" id="PTHR24291">
    <property type="entry name" value="CYTOCHROME P450 FAMILY 4"/>
    <property type="match status" value="1"/>
</dbReference>
<reference evidence="11" key="1">
    <citation type="submission" date="2017-03" db="EMBL/GenBank/DDBJ databases">
        <authorList>
            <person name="Zhang X.Y."/>
            <person name="Li Y.H."/>
            <person name="Kang X.L."/>
            <person name="Wu H.H."/>
            <person name="Yu R.R."/>
            <person name="Guo Y.Q."/>
            <person name="Wang J.X."/>
            <person name="Zhang J.Z."/>
            <person name="Ma E.B."/>
        </authorList>
    </citation>
    <scope>NUCLEOTIDE SEQUENCE</scope>
    <source>
        <strain evidence="11">Locust strain-J11</strain>
    </source>
</reference>
<feature type="binding site" description="axial binding residue" evidence="8">
    <location>
        <position position="470"/>
    </location>
    <ligand>
        <name>heme</name>
        <dbReference type="ChEBI" id="CHEBI:30413"/>
    </ligand>
    <ligandPart>
        <name>Fe</name>
        <dbReference type="ChEBI" id="CHEBI:18248"/>
    </ligandPart>
</feature>
<dbReference type="InterPro" id="IPR017972">
    <property type="entry name" value="Cyt_P450_CS"/>
</dbReference>
<feature type="transmembrane region" description="Helical" evidence="10">
    <location>
        <begin position="23"/>
        <end position="43"/>
    </location>
</feature>
<keyword evidence="10" id="KW-1133">Transmembrane helix</keyword>
<dbReference type="AlphaFoldDB" id="A0A6F8GXK5"/>
<evidence type="ECO:0000256" key="7">
    <source>
        <dbReference type="ARBA" id="ARBA00023033"/>
    </source>
</evidence>
<keyword evidence="5 9" id="KW-0560">Oxidoreductase</keyword>
<evidence type="ECO:0000256" key="5">
    <source>
        <dbReference type="ARBA" id="ARBA00023002"/>
    </source>
</evidence>
<evidence type="ECO:0000256" key="6">
    <source>
        <dbReference type="ARBA" id="ARBA00023004"/>
    </source>
</evidence>
<evidence type="ECO:0000256" key="10">
    <source>
        <dbReference type="SAM" id="Phobius"/>
    </source>
</evidence>
<dbReference type="EMBL" id="KY852399">
    <property type="protein sequence ID" value="AVL92837.1"/>
    <property type="molecule type" value="mRNA"/>
</dbReference>
<proteinExistence type="evidence at transcript level"/>
<protein>
    <submittedName>
        <fullName evidence="11">CYP450</fullName>
    </submittedName>
</protein>
<dbReference type="GO" id="GO:0016705">
    <property type="term" value="F:oxidoreductase activity, acting on paired donors, with incorporation or reduction of molecular oxygen"/>
    <property type="evidence" value="ECO:0007669"/>
    <property type="project" value="InterPro"/>
</dbReference>
<organism evidence="11">
    <name type="scientific">Locusta migratoria</name>
    <name type="common">Migratory locust</name>
    <dbReference type="NCBI Taxonomy" id="7004"/>
    <lineage>
        <taxon>Eukaryota</taxon>
        <taxon>Metazoa</taxon>
        <taxon>Ecdysozoa</taxon>
        <taxon>Arthropoda</taxon>
        <taxon>Hexapoda</taxon>
        <taxon>Insecta</taxon>
        <taxon>Pterygota</taxon>
        <taxon>Neoptera</taxon>
        <taxon>Polyneoptera</taxon>
        <taxon>Orthoptera</taxon>
        <taxon>Caelifera</taxon>
        <taxon>Acrididea</taxon>
        <taxon>Acridomorpha</taxon>
        <taxon>Acridoidea</taxon>
        <taxon>Acrididae</taxon>
        <taxon>Oedipodinae</taxon>
        <taxon>Locusta</taxon>
    </lineage>
</organism>
<keyword evidence="3 8" id="KW-0349">Heme</keyword>
<keyword evidence="4 8" id="KW-0479">Metal-binding</keyword>
<keyword evidence="6 8" id="KW-0408">Iron</keyword>
<dbReference type="SUPFAM" id="SSF48264">
    <property type="entry name" value="Cytochrome P450"/>
    <property type="match status" value="1"/>
</dbReference>
<dbReference type="PRINTS" id="PR00385">
    <property type="entry name" value="P450"/>
</dbReference>
<comment type="cofactor">
    <cofactor evidence="1 8">
        <name>heme</name>
        <dbReference type="ChEBI" id="CHEBI:30413"/>
    </cofactor>
</comment>
<dbReference type="GO" id="GO:0020037">
    <property type="term" value="F:heme binding"/>
    <property type="evidence" value="ECO:0007669"/>
    <property type="project" value="InterPro"/>
</dbReference>
<evidence type="ECO:0000256" key="4">
    <source>
        <dbReference type="ARBA" id="ARBA00022723"/>
    </source>
</evidence>
<evidence type="ECO:0000256" key="1">
    <source>
        <dbReference type="ARBA" id="ARBA00001971"/>
    </source>
</evidence>
<keyword evidence="7 9" id="KW-0503">Monooxygenase</keyword>
<dbReference type="Pfam" id="PF00067">
    <property type="entry name" value="p450"/>
    <property type="match status" value="1"/>
</dbReference>
<evidence type="ECO:0000256" key="3">
    <source>
        <dbReference type="ARBA" id="ARBA00022617"/>
    </source>
</evidence>
<dbReference type="InterPro" id="IPR050196">
    <property type="entry name" value="Cytochrome_P450_Monoox"/>
</dbReference>
<dbReference type="GO" id="GO:0004497">
    <property type="term" value="F:monooxygenase activity"/>
    <property type="evidence" value="ECO:0007669"/>
    <property type="project" value="UniProtKB-KW"/>
</dbReference>
<dbReference type="InterPro" id="IPR036396">
    <property type="entry name" value="Cyt_P450_sf"/>
</dbReference>
<sequence length="523" mass="59899">MGSRCLAVASCRLSRTSPTRRQMALPALLFAAVVVVVSVALILKKWPLIRDIEKLPGPVAFPFIGSTYVYALRGREELAVVFDGLADKYWPIFRTWLGHTPELHLMKAEYVEKIMSSSELITKGPIYTFLKPWLGDGLLISTGTKWHLRGKMLTPAFHFKILDNFTDVFAEKSEIMIDILRSKADGSSFDIYPYITRCALDIICETAMGTSVDAQRGSQSAYVSAVYSTSEMLLKRGLSPWLHSDFVYKRTSAGKQFFKNLDILHGFTKKVINERKLSRQSSKQNTTADNVDEFGRKRRVAFLDMLLEASVGYRKLTDEEIQEEVDTFMFEGHDTTSVGMAWTIFLLGHHLDIQEKVHAELNEIFGRDTRKRPTMQDLNNMKYLEMVIKESLRLYPSVPFIAREITQDVEVAGYNIPKGTMALMHIRRVHRDPQHWPDPERFDPDRFLPDRVQGRHPYASVPFSAGLRNCIGQRFAILEEKTVLSYILRNFRVQSVERIEDVKVVGELVLRSFNGTYVRLTPR</sequence>
<evidence type="ECO:0000256" key="8">
    <source>
        <dbReference type="PIRSR" id="PIRSR602401-1"/>
    </source>
</evidence>
<comment type="similarity">
    <text evidence="2 9">Belongs to the cytochrome P450 family.</text>
</comment>